<evidence type="ECO:0000256" key="2">
    <source>
        <dbReference type="ARBA" id="ARBA00022676"/>
    </source>
</evidence>
<keyword evidence="2" id="KW-0328">Glycosyltransferase</keyword>
<evidence type="ECO:0000313" key="7">
    <source>
        <dbReference type="Proteomes" id="UP000492821"/>
    </source>
</evidence>
<dbReference type="Proteomes" id="UP000492821">
    <property type="component" value="Unassembled WGS sequence"/>
</dbReference>
<evidence type="ECO:0000256" key="3">
    <source>
        <dbReference type="ARBA" id="ARBA00022679"/>
    </source>
</evidence>
<sequence>MVLVALLLFVLLPVAIATTFQPYPRHPSTKTINCDHFLDNDVSETMESDERVRMYDPIEQNLPMDCLSIITRFPYRTKPRSDYEGNFPIAYVRIVFTDYYYLETIFRATYEPQNYYCYFVDSSSNELFHKRINALASCFPNVVVSNVELDLDSNGTNTNAAVIACLEELVKFKDWKYVIMQQNHDVPIKTNREIVDIFKILNGANDIGCTPPTVHIPEADWSMKGMQFFKNKTLNKTIKPNDVYPTKAAMQASVSREAVEYILNELDLSTFLETLSEIYYASDEYLWATLSCNDNFELPGGFTRECFPHGNSFTRTSVWTDTKNVYKCKSKQSRHDICIYGLEDIYKFAVSHDIFANKIMPDFDFGALECTIERLYNRSNGLMYPREGLDLQYYENLSQVRYMASRIANGGIRPDNGTFICGP</sequence>
<keyword evidence="5" id="KW-0325">Glycoprotein</keyword>
<name>A0A7E4W6G7_PANRE</name>
<reference evidence="8" key="2">
    <citation type="submission" date="2020-10" db="UniProtKB">
        <authorList>
            <consortium name="WormBaseParasite"/>
        </authorList>
    </citation>
    <scope>IDENTIFICATION</scope>
</reference>
<dbReference type="AlphaFoldDB" id="A0A7E4W6G7"/>
<accession>A0A7E4W6G7</accession>
<dbReference type="WBParaSite" id="Pan_g6959.t1">
    <property type="protein sequence ID" value="Pan_g6959.t1"/>
    <property type="gene ID" value="Pan_g6959"/>
</dbReference>
<protein>
    <submittedName>
        <fullName evidence="8">Core-2/I-Branching enzyme</fullName>
    </submittedName>
</protein>
<evidence type="ECO:0000256" key="5">
    <source>
        <dbReference type="ARBA" id="ARBA00023180"/>
    </source>
</evidence>
<feature type="chain" id="PRO_5028973311" evidence="6">
    <location>
        <begin position="18"/>
        <end position="423"/>
    </location>
</feature>
<evidence type="ECO:0000256" key="6">
    <source>
        <dbReference type="SAM" id="SignalP"/>
    </source>
</evidence>
<keyword evidence="3" id="KW-0808">Transferase</keyword>
<proteinExistence type="predicted"/>
<evidence type="ECO:0000313" key="8">
    <source>
        <dbReference type="WBParaSite" id="Pan_g6959.t1"/>
    </source>
</evidence>
<keyword evidence="4" id="KW-0472">Membrane</keyword>
<dbReference type="GO" id="GO:0016757">
    <property type="term" value="F:glycosyltransferase activity"/>
    <property type="evidence" value="ECO:0007669"/>
    <property type="project" value="UniProtKB-KW"/>
</dbReference>
<dbReference type="Pfam" id="PF02485">
    <property type="entry name" value="Branch"/>
    <property type="match status" value="1"/>
</dbReference>
<comment type="subcellular location">
    <subcellularLocation>
        <location evidence="1">Membrane</location>
        <topology evidence="1">Single-pass type II membrane protein</topology>
    </subcellularLocation>
</comment>
<feature type="signal peptide" evidence="6">
    <location>
        <begin position="1"/>
        <end position="17"/>
    </location>
</feature>
<reference evidence="7" key="1">
    <citation type="journal article" date="2013" name="Genetics">
        <title>The draft genome and transcriptome of Panagrellus redivivus are shaped by the harsh demands of a free-living lifestyle.</title>
        <authorList>
            <person name="Srinivasan J."/>
            <person name="Dillman A.R."/>
            <person name="Macchietto M.G."/>
            <person name="Heikkinen L."/>
            <person name="Lakso M."/>
            <person name="Fracchia K.M."/>
            <person name="Antoshechkin I."/>
            <person name="Mortazavi A."/>
            <person name="Wong G."/>
            <person name="Sternberg P.W."/>
        </authorList>
    </citation>
    <scope>NUCLEOTIDE SEQUENCE [LARGE SCALE GENOMIC DNA]</scope>
    <source>
        <strain evidence="7">MT8872</strain>
    </source>
</reference>
<dbReference type="PANTHER" id="PTHR46671:SF7">
    <property type="entry name" value="CORE-2_I-BRANCHING ENZYME"/>
    <property type="match status" value="1"/>
</dbReference>
<dbReference type="InterPro" id="IPR003406">
    <property type="entry name" value="Glyco_trans_14"/>
</dbReference>
<keyword evidence="7" id="KW-1185">Reference proteome</keyword>
<evidence type="ECO:0000256" key="4">
    <source>
        <dbReference type="ARBA" id="ARBA00023136"/>
    </source>
</evidence>
<dbReference type="PANTHER" id="PTHR46671">
    <property type="entry name" value="PROTEIN CBG11221"/>
    <property type="match status" value="1"/>
</dbReference>
<dbReference type="GO" id="GO:0016020">
    <property type="term" value="C:membrane"/>
    <property type="evidence" value="ECO:0007669"/>
    <property type="project" value="UniProtKB-SubCell"/>
</dbReference>
<evidence type="ECO:0000256" key="1">
    <source>
        <dbReference type="ARBA" id="ARBA00004606"/>
    </source>
</evidence>
<keyword evidence="6" id="KW-0732">Signal</keyword>
<organism evidence="7 8">
    <name type="scientific">Panagrellus redivivus</name>
    <name type="common">Microworm</name>
    <dbReference type="NCBI Taxonomy" id="6233"/>
    <lineage>
        <taxon>Eukaryota</taxon>
        <taxon>Metazoa</taxon>
        <taxon>Ecdysozoa</taxon>
        <taxon>Nematoda</taxon>
        <taxon>Chromadorea</taxon>
        <taxon>Rhabditida</taxon>
        <taxon>Tylenchina</taxon>
        <taxon>Panagrolaimomorpha</taxon>
        <taxon>Panagrolaimoidea</taxon>
        <taxon>Panagrolaimidae</taxon>
        <taxon>Panagrellus</taxon>
    </lineage>
</organism>